<protein>
    <submittedName>
        <fullName evidence="1">Uncharacterized protein</fullName>
    </submittedName>
</protein>
<dbReference type="AlphaFoldDB" id="A0A0V0SJJ3"/>
<sequence length="82" mass="9469">MTVSYETKAFFINLTITICVPRTWNEVYGRNRCHGVNWMTWRWTPSHLTFAKALTDCNGVGYRHILTDAKALAGCCDPDEWL</sequence>
<dbReference type="EMBL" id="JYDL01000006">
    <property type="protein sequence ID" value="KRX26795.1"/>
    <property type="molecule type" value="Genomic_DNA"/>
</dbReference>
<accession>A0A0V0SJJ3</accession>
<evidence type="ECO:0000313" key="2">
    <source>
        <dbReference type="Proteomes" id="UP000054630"/>
    </source>
</evidence>
<reference evidence="1 2" key="1">
    <citation type="submission" date="2015-01" db="EMBL/GenBank/DDBJ databases">
        <title>Evolution of Trichinella species and genotypes.</title>
        <authorList>
            <person name="Korhonen P.K."/>
            <person name="Edoardo P."/>
            <person name="Giuseppe L.R."/>
            <person name="Gasser R.B."/>
        </authorList>
    </citation>
    <scope>NUCLEOTIDE SEQUENCE [LARGE SCALE GENOMIC DNA]</scope>
    <source>
        <strain evidence="1">ISS37</strain>
    </source>
</reference>
<evidence type="ECO:0000313" key="1">
    <source>
        <dbReference type="EMBL" id="KRX26795.1"/>
    </source>
</evidence>
<dbReference type="Proteomes" id="UP000054630">
    <property type="component" value="Unassembled WGS sequence"/>
</dbReference>
<organism evidence="1 2">
    <name type="scientific">Trichinella nelsoni</name>
    <dbReference type="NCBI Taxonomy" id="6336"/>
    <lineage>
        <taxon>Eukaryota</taxon>
        <taxon>Metazoa</taxon>
        <taxon>Ecdysozoa</taxon>
        <taxon>Nematoda</taxon>
        <taxon>Enoplea</taxon>
        <taxon>Dorylaimia</taxon>
        <taxon>Trichinellida</taxon>
        <taxon>Trichinellidae</taxon>
        <taxon>Trichinella</taxon>
    </lineage>
</organism>
<proteinExistence type="predicted"/>
<dbReference type="OrthoDB" id="10504421at2759"/>
<keyword evidence="2" id="KW-1185">Reference proteome</keyword>
<gene>
    <name evidence="1" type="ORF">T07_1610</name>
</gene>
<name>A0A0V0SJJ3_9BILA</name>
<comment type="caution">
    <text evidence="1">The sequence shown here is derived from an EMBL/GenBank/DDBJ whole genome shotgun (WGS) entry which is preliminary data.</text>
</comment>